<keyword evidence="4" id="KW-0378">Hydrolase</keyword>
<gene>
    <name evidence="11" type="ORF">NSK_007965</name>
</gene>
<comment type="similarity">
    <text evidence="2">Belongs to the peptidase A22B family.</text>
</comment>
<evidence type="ECO:0000256" key="7">
    <source>
        <dbReference type="SAM" id="MobiDB-lite"/>
    </source>
</evidence>
<dbReference type="PANTHER" id="PTHR12174:SF75">
    <property type="entry name" value="SIGNAL PEPTIDE PEPTIDASE-LIKE 2"/>
    <property type="match status" value="1"/>
</dbReference>
<dbReference type="GO" id="GO:0042500">
    <property type="term" value="F:aspartic endopeptidase activity, intramembrane cleaving"/>
    <property type="evidence" value="ECO:0007669"/>
    <property type="project" value="InterPro"/>
</dbReference>
<feature type="domain" description="PA" evidence="10">
    <location>
        <begin position="108"/>
        <end position="143"/>
    </location>
</feature>
<organism evidence="11 12">
    <name type="scientific">Nannochloropsis salina CCMP1776</name>
    <dbReference type="NCBI Taxonomy" id="1027361"/>
    <lineage>
        <taxon>Eukaryota</taxon>
        <taxon>Sar</taxon>
        <taxon>Stramenopiles</taxon>
        <taxon>Ochrophyta</taxon>
        <taxon>Eustigmatophyceae</taxon>
        <taxon>Eustigmatales</taxon>
        <taxon>Monodopsidaceae</taxon>
        <taxon>Microchloropsis</taxon>
        <taxon>Microchloropsis salina</taxon>
    </lineage>
</organism>
<feature type="transmembrane region" description="Helical" evidence="8">
    <location>
        <begin position="446"/>
        <end position="467"/>
    </location>
</feature>
<protein>
    <recommendedName>
        <fullName evidence="10">PA domain-containing protein</fullName>
    </recommendedName>
</protein>
<dbReference type="Pfam" id="PF02225">
    <property type="entry name" value="PA"/>
    <property type="match status" value="1"/>
</dbReference>
<evidence type="ECO:0000256" key="6">
    <source>
        <dbReference type="ARBA" id="ARBA00023136"/>
    </source>
</evidence>
<dbReference type="SMART" id="SM00730">
    <property type="entry name" value="PSN"/>
    <property type="match status" value="1"/>
</dbReference>
<proteinExistence type="inferred from homology"/>
<keyword evidence="5 8" id="KW-1133">Transmembrane helix</keyword>
<dbReference type="EMBL" id="SDOX01000158">
    <property type="protein sequence ID" value="TFJ80788.1"/>
    <property type="molecule type" value="Genomic_DNA"/>
</dbReference>
<dbReference type="InterPro" id="IPR007369">
    <property type="entry name" value="Peptidase_A22B_SPP"/>
</dbReference>
<feature type="signal peptide" evidence="9">
    <location>
        <begin position="1"/>
        <end position="38"/>
    </location>
</feature>
<dbReference type="InterPro" id="IPR006639">
    <property type="entry name" value="Preselin/SPP"/>
</dbReference>
<evidence type="ECO:0000256" key="1">
    <source>
        <dbReference type="ARBA" id="ARBA00004127"/>
    </source>
</evidence>
<dbReference type="GO" id="GO:0098553">
    <property type="term" value="C:lumenal side of endoplasmic reticulum membrane"/>
    <property type="evidence" value="ECO:0007669"/>
    <property type="project" value="TreeGrafter"/>
</dbReference>
<accession>A0A4D9CVZ5</accession>
<dbReference type="Proteomes" id="UP000355283">
    <property type="component" value="Unassembled WGS sequence"/>
</dbReference>
<feature type="region of interest" description="Disordered" evidence="7">
    <location>
        <begin position="646"/>
        <end position="674"/>
    </location>
</feature>
<evidence type="ECO:0000256" key="4">
    <source>
        <dbReference type="ARBA" id="ARBA00022801"/>
    </source>
</evidence>
<evidence type="ECO:0000259" key="10">
    <source>
        <dbReference type="Pfam" id="PF02225"/>
    </source>
</evidence>
<feature type="chain" id="PRO_5020030852" description="PA domain-containing protein" evidence="9">
    <location>
        <begin position="39"/>
        <end position="719"/>
    </location>
</feature>
<dbReference type="GO" id="GO:0033619">
    <property type="term" value="P:membrane protein proteolysis"/>
    <property type="evidence" value="ECO:0007669"/>
    <property type="project" value="TreeGrafter"/>
</dbReference>
<feature type="transmembrane region" description="Helical" evidence="8">
    <location>
        <begin position="354"/>
        <end position="372"/>
    </location>
</feature>
<feature type="transmembrane region" description="Helical" evidence="8">
    <location>
        <begin position="378"/>
        <end position="397"/>
    </location>
</feature>
<keyword evidence="9" id="KW-0732">Signal</keyword>
<evidence type="ECO:0000313" key="12">
    <source>
        <dbReference type="Proteomes" id="UP000355283"/>
    </source>
</evidence>
<feature type="transmembrane region" description="Helical" evidence="8">
    <location>
        <begin position="545"/>
        <end position="570"/>
    </location>
</feature>
<dbReference type="Gene3D" id="3.50.30.30">
    <property type="match status" value="1"/>
</dbReference>
<evidence type="ECO:0000256" key="5">
    <source>
        <dbReference type="ARBA" id="ARBA00022989"/>
    </source>
</evidence>
<evidence type="ECO:0000256" key="3">
    <source>
        <dbReference type="ARBA" id="ARBA00022692"/>
    </source>
</evidence>
<feature type="transmembrane region" description="Helical" evidence="8">
    <location>
        <begin position="590"/>
        <end position="612"/>
    </location>
</feature>
<feature type="region of interest" description="Disordered" evidence="7">
    <location>
        <begin position="320"/>
        <end position="342"/>
    </location>
</feature>
<feature type="transmembrane region" description="Helical" evidence="8">
    <location>
        <begin position="618"/>
        <end position="635"/>
    </location>
</feature>
<evidence type="ECO:0000313" key="11">
    <source>
        <dbReference type="EMBL" id="TFJ80788.1"/>
    </source>
</evidence>
<keyword evidence="3 8" id="KW-0812">Transmembrane</keyword>
<reference evidence="11 12" key="1">
    <citation type="submission" date="2019-01" db="EMBL/GenBank/DDBJ databases">
        <title>Nuclear Genome Assembly of the Microalgal Biofuel strain Nannochloropsis salina CCMP1776.</title>
        <authorList>
            <person name="Hovde B."/>
        </authorList>
    </citation>
    <scope>NUCLEOTIDE SEQUENCE [LARGE SCALE GENOMIC DNA]</scope>
    <source>
        <strain evidence="11 12">CCMP1776</strain>
    </source>
</reference>
<feature type="transmembrane region" description="Helical" evidence="8">
    <location>
        <begin position="418"/>
        <end position="440"/>
    </location>
</feature>
<dbReference type="GO" id="GO:0098554">
    <property type="term" value="C:cytoplasmic side of endoplasmic reticulum membrane"/>
    <property type="evidence" value="ECO:0007669"/>
    <property type="project" value="TreeGrafter"/>
</dbReference>
<sequence length="719" mass="77507">MLSGAPWLGAGGDRSSMGGLVPLLFLASFLAHPMEVAGVFPTGMLEFKSTKGHTYCAAADFGPALPSQKNAPELLLVEPADPEKQNGCKLPLVLPPTLPLGLPFALFLARGTCSFESKAAAAQAVGASLLVIYNTEESLYANKTAATPQLDYECGNGQAFLSHVADPLWSPLNDIPACAQDPRCASRRCLVTNTTDPTTGNTEVCCAWDLYMTMGPDPAIETSLATLTIPTVFVTMRDAEAIHAAMLSSASNSGALVSPLVASAKQQQGTGLRVSVYERYRPDYNLASILLWLLGCFTVTYAAWNASRVGSWREKERAAAGREAGLMNGGDEGGEEGDEEEETPVIELSVGHTVGFIVMASSFLILLFYVNLNRVVSVLYALSAGSAVATIVAHPFLRRVLPRHMARASIFQYRRWDINITLLEFLSTGLGIGLGLWWFVVRASASYAWILQNIMGISLCILFLSLVRFPNIKVATILLSLAFLYDIFFVFLSPIFFQESVMIKVATGGAPRADETFCEKYPEDEKCRVRDMLPMLLVLPRINDYAGGFTMLGLGDIILPGLLVAFAARYDRAMGVKLFAFHKCGREGRYFRLMVIGYALGLLMANVAVYMMKMGQPALLYLVPATLGLFVLRAFKDGTLGEMWRGPPALQPPRLPHHQGGENREGERLTPGTSEELGFDGIGAGAGACAMPVEGHVRPGVSVGETAETGAGGIQERSV</sequence>
<dbReference type="GO" id="GO:0005765">
    <property type="term" value="C:lysosomal membrane"/>
    <property type="evidence" value="ECO:0007669"/>
    <property type="project" value="TreeGrafter"/>
</dbReference>
<keyword evidence="6 8" id="KW-0472">Membrane</keyword>
<dbReference type="OrthoDB" id="29661at2759"/>
<dbReference type="Pfam" id="PF04258">
    <property type="entry name" value="Peptidase_A22B"/>
    <property type="match status" value="1"/>
</dbReference>
<keyword evidence="12" id="KW-1185">Reference proteome</keyword>
<feature type="transmembrane region" description="Helical" evidence="8">
    <location>
        <begin position="284"/>
        <end position="304"/>
    </location>
</feature>
<feature type="region of interest" description="Disordered" evidence="7">
    <location>
        <begin position="700"/>
        <end position="719"/>
    </location>
</feature>
<feature type="transmembrane region" description="Helical" evidence="8">
    <location>
        <begin position="474"/>
        <end position="497"/>
    </location>
</feature>
<dbReference type="AlphaFoldDB" id="A0A4D9CVZ5"/>
<dbReference type="InterPro" id="IPR003137">
    <property type="entry name" value="PA_domain"/>
</dbReference>
<comment type="caution">
    <text evidence="11">The sequence shown here is derived from an EMBL/GenBank/DDBJ whole genome shotgun (WGS) entry which is preliminary data.</text>
</comment>
<evidence type="ECO:0000256" key="2">
    <source>
        <dbReference type="ARBA" id="ARBA00006859"/>
    </source>
</evidence>
<evidence type="ECO:0000256" key="9">
    <source>
        <dbReference type="SAM" id="SignalP"/>
    </source>
</evidence>
<evidence type="ECO:0000256" key="8">
    <source>
        <dbReference type="SAM" id="Phobius"/>
    </source>
</evidence>
<feature type="compositionally biased region" description="Basic and acidic residues" evidence="7">
    <location>
        <begin position="659"/>
        <end position="668"/>
    </location>
</feature>
<dbReference type="GO" id="GO:0030660">
    <property type="term" value="C:Golgi-associated vesicle membrane"/>
    <property type="evidence" value="ECO:0007669"/>
    <property type="project" value="TreeGrafter"/>
</dbReference>
<feature type="compositionally biased region" description="Acidic residues" evidence="7">
    <location>
        <begin position="332"/>
        <end position="342"/>
    </location>
</feature>
<dbReference type="PANTHER" id="PTHR12174">
    <property type="entry name" value="SIGNAL PEPTIDE PEPTIDASE"/>
    <property type="match status" value="1"/>
</dbReference>
<comment type="subcellular location">
    <subcellularLocation>
        <location evidence="1">Endomembrane system</location>
        <topology evidence="1">Multi-pass membrane protein</topology>
    </subcellularLocation>
</comment>
<name>A0A4D9CVZ5_9STRA</name>